<evidence type="ECO:0000256" key="4">
    <source>
        <dbReference type="SAM" id="Phobius"/>
    </source>
</evidence>
<dbReference type="GO" id="GO:0007155">
    <property type="term" value="P:cell adhesion"/>
    <property type="evidence" value="ECO:0007669"/>
    <property type="project" value="InterPro"/>
</dbReference>
<keyword evidence="4" id="KW-0812">Transmembrane</keyword>
<evidence type="ECO:0000313" key="6">
    <source>
        <dbReference type="Proteomes" id="UP000518288"/>
    </source>
</evidence>
<evidence type="ECO:0000313" key="5">
    <source>
        <dbReference type="EMBL" id="NYG33282.1"/>
    </source>
</evidence>
<evidence type="ECO:0000256" key="3">
    <source>
        <dbReference type="RuleBase" id="RU000389"/>
    </source>
</evidence>
<dbReference type="Pfam" id="PF00114">
    <property type="entry name" value="Pilin"/>
    <property type="match status" value="1"/>
</dbReference>
<sequence>MKRVQQGFTLIELMIVVAIIGILAAVALPAYQDYTVRAKVSEVVLAASSCRTSITEAVQSSNVADVSAVLPTSCSVTATKFVTSVAVDANGVVTVVANHSNLNQLTSTTNALTLVPIQSSTTALVGTADGGKTIAGWRCGLAADGTTIPGKYLPASCRGVYP</sequence>
<comment type="similarity">
    <text evidence="1 3">Belongs to the N-Me-Phe pilin family.</text>
</comment>
<dbReference type="NCBIfam" id="TIGR02532">
    <property type="entry name" value="IV_pilin_GFxxxE"/>
    <property type="match status" value="1"/>
</dbReference>
<keyword evidence="2" id="KW-0488">Methylation</keyword>
<dbReference type="InterPro" id="IPR012902">
    <property type="entry name" value="N_methyl_site"/>
</dbReference>
<accession>A0A7Y9U701</accession>
<dbReference type="PROSITE" id="PS00409">
    <property type="entry name" value="PROKAR_NTER_METHYL"/>
    <property type="match status" value="1"/>
</dbReference>
<dbReference type="SUPFAM" id="SSF54523">
    <property type="entry name" value="Pili subunits"/>
    <property type="match status" value="1"/>
</dbReference>
<keyword evidence="6" id="KW-1185">Reference proteome</keyword>
<dbReference type="InterPro" id="IPR001082">
    <property type="entry name" value="Pilin"/>
</dbReference>
<dbReference type="Pfam" id="PF07963">
    <property type="entry name" value="N_methyl"/>
    <property type="match status" value="1"/>
</dbReference>
<proteinExistence type="inferred from homology"/>
<dbReference type="Proteomes" id="UP000518288">
    <property type="component" value="Unassembled WGS sequence"/>
</dbReference>
<protein>
    <submittedName>
        <fullName evidence="5">Type IV pilus assembly protein PilA</fullName>
    </submittedName>
</protein>
<dbReference type="RefSeq" id="WP_179634066.1">
    <property type="nucleotide sequence ID" value="NZ_JACCFH010000001.1"/>
</dbReference>
<comment type="caution">
    <text evidence="5">The sequence shown here is derived from an EMBL/GenBank/DDBJ whole genome shotgun (WGS) entry which is preliminary data.</text>
</comment>
<keyword evidence="4" id="KW-1133">Transmembrane helix</keyword>
<evidence type="ECO:0000256" key="1">
    <source>
        <dbReference type="ARBA" id="ARBA00005233"/>
    </source>
</evidence>
<name>A0A7Y9U701_9BURK</name>
<gene>
    <name evidence="5" type="ORF">BDD16_002268</name>
</gene>
<feature type="transmembrane region" description="Helical" evidence="4">
    <location>
        <begin position="7"/>
        <end position="31"/>
    </location>
</feature>
<dbReference type="PANTHER" id="PTHR30093">
    <property type="entry name" value="GENERAL SECRETION PATHWAY PROTEIN G"/>
    <property type="match status" value="1"/>
</dbReference>
<reference evidence="5 6" key="1">
    <citation type="submission" date="2020-07" db="EMBL/GenBank/DDBJ databases">
        <title>Genomic Encyclopedia of Archaeal and Bacterial Type Strains, Phase II (KMG-II): from individual species to whole genera.</title>
        <authorList>
            <person name="Goeker M."/>
        </authorList>
    </citation>
    <scope>NUCLEOTIDE SEQUENCE [LARGE SCALE GENOMIC DNA]</scope>
    <source>
        <strain evidence="5 6">DSM 21226</strain>
    </source>
</reference>
<evidence type="ECO:0000256" key="2">
    <source>
        <dbReference type="ARBA" id="ARBA00022481"/>
    </source>
</evidence>
<dbReference type="InterPro" id="IPR045584">
    <property type="entry name" value="Pilin-like"/>
</dbReference>
<dbReference type="GO" id="GO:0009289">
    <property type="term" value="C:pilus"/>
    <property type="evidence" value="ECO:0007669"/>
    <property type="project" value="InterPro"/>
</dbReference>
<dbReference type="Gene3D" id="3.30.700.10">
    <property type="entry name" value="Glycoprotein, Type 4 Pilin"/>
    <property type="match status" value="1"/>
</dbReference>
<dbReference type="AlphaFoldDB" id="A0A7Y9U701"/>
<keyword evidence="4" id="KW-0472">Membrane</keyword>
<dbReference type="PANTHER" id="PTHR30093:SF34">
    <property type="entry name" value="PREPILIN PEPTIDASE-DEPENDENT PROTEIN D"/>
    <property type="match status" value="1"/>
</dbReference>
<organism evidence="5 6">
    <name type="scientific">Sphaerotilus montanus</name>
    <dbReference type="NCBI Taxonomy" id="522889"/>
    <lineage>
        <taxon>Bacteria</taxon>
        <taxon>Pseudomonadati</taxon>
        <taxon>Pseudomonadota</taxon>
        <taxon>Betaproteobacteria</taxon>
        <taxon>Burkholderiales</taxon>
        <taxon>Sphaerotilaceae</taxon>
        <taxon>Sphaerotilus</taxon>
    </lineage>
</organism>
<keyword evidence="3" id="KW-0281">Fimbrium</keyword>
<dbReference type="EMBL" id="JACCFH010000001">
    <property type="protein sequence ID" value="NYG33282.1"/>
    <property type="molecule type" value="Genomic_DNA"/>
</dbReference>